<protein>
    <submittedName>
        <fullName evidence="6">GPI-GlcNAc transferase complex, PIG-H component</fullName>
    </submittedName>
</protein>
<dbReference type="PANTHER" id="PTHR15231">
    <property type="entry name" value="PHOSPHATIDYLINOSITOL N-ACETYLGLUCOSAMINYLTRANSFERASE SUBUNIT H"/>
    <property type="match status" value="1"/>
</dbReference>
<feature type="compositionally biased region" description="Low complexity" evidence="3">
    <location>
        <begin position="456"/>
        <end position="478"/>
    </location>
</feature>
<reference evidence="6 7" key="1">
    <citation type="journal article" date="2021" name="MBio">
        <title>A New Model Trypanosomatid, Novymonas esmeraldas: Genomic Perception of Its 'Candidatus Pandoraea novymonadis' Endosymbiont.</title>
        <authorList>
            <person name="Zakharova A."/>
            <person name="Saura A."/>
            <person name="Butenko A."/>
            <person name="Podesvova L."/>
            <person name="Warmusova S."/>
            <person name="Kostygov A.Y."/>
            <person name="Nenarokova A."/>
            <person name="Lukes J."/>
            <person name="Opperdoes F.R."/>
            <person name="Yurchenko V."/>
        </authorList>
    </citation>
    <scope>NUCLEOTIDE SEQUENCE [LARGE SCALE GENOMIC DNA]</scope>
    <source>
        <strain evidence="6 7">E262AT.01</strain>
    </source>
</reference>
<comment type="caution">
    <text evidence="6">The sequence shown here is derived from an EMBL/GenBank/DDBJ whole genome shotgun (WGS) entry which is preliminary data.</text>
</comment>
<dbReference type="InterPro" id="IPR044215">
    <property type="entry name" value="PIG-H"/>
</dbReference>
<evidence type="ECO:0000256" key="2">
    <source>
        <dbReference type="ARBA" id="ARBA00009610"/>
    </source>
</evidence>
<feature type="compositionally biased region" description="Acidic residues" evidence="3">
    <location>
        <begin position="438"/>
        <end position="451"/>
    </location>
</feature>
<accession>A0AAW0FBH6</accession>
<evidence type="ECO:0000256" key="3">
    <source>
        <dbReference type="SAM" id="MobiDB-lite"/>
    </source>
</evidence>
<comment type="similarity">
    <text evidence="2">Belongs to the PIGH family.</text>
</comment>
<evidence type="ECO:0000259" key="5">
    <source>
        <dbReference type="Pfam" id="PF10181"/>
    </source>
</evidence>
<dbReference type="Proteomes" id="UP001430356">
    <property type="component" value="Unassembled WGS sequence"/>
</dbReference>
<dbReference type="EMBL" id="JAECZO010000021">
    <property type="protein sequence ID" value="KAK7201839.1"/>
    <property type="molecule type" value="Genomic_DNA"/>
</dbReference>
<keyword evidence="6" id="KW-0808">Transferase</keyword>
<organism evidence="6 7">
    <name type="scientific">Novymonas esmeraldas</name>
    <dbReference type="NCBI Taxonomy" id="1808958"/>
    <lineage>
        <taxon>Eukaryota</taxon>
        <taxon>Discoba</taxon>
        <taxon>Euglenozoa</taxon>
        <taxon>Kinetoplastea</taxon>
        <taxon>Metakinetoplastina</taxon>
        <taxon>Trypanosomatida</taxon>
        <taxon>Trypanosomatidae</taxon>
        <taxon>Novymonas</taxon>
    </lineage>
</organism>
<keyword evidence="7" id="KW-1185">Reference proteome</keyword>
<keyword evidence="4" id="KW-0812">Transmembrane</keyword>
<dbReference type="GO" id="GO:0006506">
    <property type="term" value="P:GPI anchor biosynthetic process"/>
    <property type="evidence" value="ECO:0007669"/>
    <property type="project" value="InterPro"/>
</dbReference>
<sequence length="495" mass="51986">MQPRRSKVVPDPLLYPDGTAAAHTAKHPSQRGSSAGSAVADGASRRGTAPQRPRLFNAAAAASPVLSPRCSAPGGAVELASPGLNVYAAAGSSGSVACAIAPKRTVRVADHVTNTGAVVRLEQLDYSKALRAYRVCRQEGGLLAEEQHTAPHALAAAQGTPLSPTHATSTSRLFSPTSTAGTASSAGANTCTAAAATLGHCPASWRVVFVRLFGAADMVLLAVALACFLVVVSRFNESEARRSPSWLTSVVSAVVSGGAMRRPSRGAAASSTPEAAAVVLHRSPHAPLGSYQQVTSVPAFDSSVTCVLLLLSTLLLAKRLTGALTQVYVEEVLVMRGVGLQLSAYGLRNTLRYRHFVDLLMLRSLVIHDAFVRYQPMFFLSSSVENCKDRVVLFPNTLPRLAVLRPVLNGVRAVLYGEPEEGPSLAEMEERTRTADGDQSDGDLFTEDSFAEDTVTTPDNARSSSSSSASSTTNTDSGADAEDREDREGRGARET</sequence>
<gene>
    <name evidence="6" type="ORF">NESM_000250900</name>
</gene>
<dbReference type="PANTHER" id="PTHR15231:SF1">
    <property type="entry name" value="PHOSPHATIDYLINOSITOL N-ACETYLGLUCOSAMINYLTRANSFERASE SUBUNIT H"/>
    <property type="match status" value="1"/>
</dbReference>
<dbReference type="InterPro" id="IPR019328">
    <property type="entry name" value="PIGH-H_dom"/>
</dbReference>
<feature type="compositionally biased region" description="Polar residues" evidence="3">
    <location>
        <begin position="160"/>
        <end position="176"/>
    </location>
</feature>
<feature type="region of interest" description="Disordered" evidence="3">
    <location>
        <begin position="421"/>
        <end position="495"/>
    </location>
</feature>
<evidence type="ECO:0000313" key="6">
    <source>
        <dbReference type="EMBL" id="KAK7201839.1"/>
    </source>
</evidence>
<dbReference type="AlphaFoldDB" id="A0AAW0FBH6"/>
<dbReference type="Pfam" id="PF10181">
    <property type="entry name" value="PIG-H"/>
    <property type="match status" value="1"/>
</dbReference>
<comment type="pathway">
    <text evidence="1">Glycolipid biosynthesis; glycosylphosphatidylinositol-anchor biosynthesis.</text>
</comment>
<dbReference type="GO" id="GO:0016740">
    <property type="term" value="F:transferase activity"/>
    <property type="evidence" value="ECO:0007669"/>
    <property type="project" value="UniProtKB-KW"/>
</dbReference>
<keyword evidence="4" id="KW-1133">Transmembrane helix</keyword>
<feature type="region of interest" description="Disordered" evidence="3">
    <location>
        <begin position="1"/>
        <end position="52"/>
    </location>
</feature>
<dbReference type="GO" id="GO:0000506">
    <property type="term" value="C:glycosylphosphatidylinositol-N-acetylglucosaminyltransferase (GPI-GnT) complex"/>
    <property type="evidence" value="ECO:0007669"/>
    <property type="project" value="InterPro"/>
</dbReference>
<proteinExistence type="inferred from homology"/>
<feature type="region of interest" description="Disordered" evidence="3">
    <location>
        <begin position="156"/>
        <end position="179"/>
    </location>
</feature>
<evidence type="ECO:0000256" key="1">
    <source>
        <dbReference type="ARBA" id="ARBA00004687"/>
    </source>
</evidence>
<feature type="domain" description="Phosphatidylinositol N-acetylglucosaminyltransferase subunit H conserved" evidence="5">
    <location>
        <begin position="332"/>
        <end position="395"/>
    </location>
</feature>
<feature type="compositionally biased region" description="Low complexity" evidence="3">
    <location>
        <begin position="31"/>
        <end position="47"/>
    </location>
</feature>
<evidence type="ECO:0000256" key="4">
    <source>
        <dbReference type="SAM" id="Phobius"/>
    </source>
</evidence>
<feature type="transmembrane region" description="Helical" evidence="4">
    <location>
        <begin position="208"/>
        <end position="232"/>
    </location>
</feature>
<feature type="compositionally biased region" description="Basic and acidic residues" evidence="3">
    <location>
        <begin position="484"/>
        <end position="495"/>
    </location>
</feature>
<name>A0AAW0FBH6_9TRYP</name>
<evidence type="ECO:0000313" key="7">
    <source>
        <dbReference type="Proteomes" id="UP001430356"/>
    </source>
</evidence>
<keyword evidence="4" id="KW-0472">Membrane</keyword>